<keyword evidence="2" id="KW-0472">Membrane</keyword>
<dbReference type="PANTHER" id="PTHR43318">
    <property type="entry name" value="UDP-N-ACETYLGLUCOSAMINE 4,6-DEHYDRATASE"/>
    <property type="match status" value="1"/>
</dbReference>
<dbReference type="HOGENOM" id="CLU_013560_5_2_6"/>
<keyword evidence="5" id="KW-1185">Reference proteome</keyword>
<dbReference type="Pfam" id="PF13727">
    <property type="entry name" value="CoA_binding_3"/>
    <property type="match status" value="1"/>
</dbReference>
<keyword evidence="2" id="KW-0812">Transmembrane</keyword>
<dbReference type="PANTHER" id="PTHR43318:SF1">
    <property type="entry name" value="POLYSACCHARIDE BIOSYNTHESIS PROTEIN EPSC-RELATED"/>
    <property type="match status" value="1"/>
</dbReference>
<dbReference type="eggNOG" id="COG1086">
    <property type="taxonomic scope" value="Bacteria"/>
</dbReference>
<reference evidence="4 5" key="1">
    <citation type="submission" date="2011-11" db="EMBL/GenBank/DDBJ databases">
        <title>Improved High-Quality Draft sequence of Beggiatoa alba B18lD.</title>
        <authorList>
            <consortium name="US DOE Joint Genome Institute"/>
            <person name="Lucas S."/>
            <person name="Han J."/>
            <person name="Lapidus A."/>
            <person name="Cheng J.-F."/>
            <person name="Goodwin L."/>
            <person name="Pitluck S."/>
            <person name="Peters L."/>
            <person name="Mikhailova N."/>
            <person name="Held B."/>
            <person name="Detter J.C."/>
            <person name="Han C."/>
            <person name="Tapia R."/>
            <person name="Land M."/>
            <person name="Hauser L."/>
            <person name="Kyrpides N."/>
            <person name="Ivanova N."/>
            <person name="Pagani I."/>
            <person name="Samuel K."/>
            <person name="Teske A."/>
            <person name="Mueller J."/>
            <person name="Woyke T."/>
        </authorList>
    </citation>
    <scope>NUCLEOTIDE SEQUENCE [LARGE SCALE GENOMIC DNA]</scope>
    <source>
        <strain evidence="4 5">B18LD</strain>
    </source>
</reference>
<dbReference type="InterPro" id="IPR036291">
    <property type="entry name" value="NAD(P)-bd_dom_sf"/>
</dbReference>
<dbReference type="EMBL" id="JH600070">
    <property type="protein sequence ID" value="EIJ41562.1"/>
    <property type="molecule type" value="Genomic_DNA"/>
</dbReference>
<proteinExistence type="inferred from homology"/>
<evidence type="ECO:0000259" key="3">
    <source>
        <dbReference type="Pfam" id="PF02719"/>
    </source>
</evidence>
<evidence type="ECO:0000256" key="2">
    <source>
        <dbReference type="SAM" id="Phobius"/>
    </source>
</evidence>
<feature type="transmembrane region" description="Helical" evidence="2">
    <location>
        <begin position="44"/>
        <end position="65"/>
    </location>
</feature>
<dbReference type="Pfam" id="PF02719">
    <property type="entry name" value="Polysacc_synt_2"/>
    <property type="match status" value="1"/>
</dbReference>
<comment type="similarity">
    <text evidence="1">Belongs to the polysaccharide synthase family.</text>
</comment>
<feature type="domain" description="Polysaccharide biosynthesis protein CapD-like" evidence="3">
    <location>
        <begin position="294"/>
        <end position="576"/>
    </location>
</feature>
<evidence type="ECO:0000313" key="4">
    <source>
        <dbReference type="EMBL" id="EIJ41562.1"/>
    </source>
</evidence>
<dbReference type="SUPFAM" id="SSF51735">
    <property type="entry name" value="NAD(P)-binding Rossmann-fold domains"/>
    <property type="match status" value="2"/>
</dbReference>
<dbReference type="Gene3D" id="3.40.50.720">
    <property type="entry name" value="NAD(P)-binding Rossmann-like Domain"/>
    <property type="match status" value="2"/>
</dbReference>
<name>I3CD69_9GAMM</name>
<dbReference type="Proteomes" id="UP000005744">
    <property type="component" value="Unassembled WGS sequence"/>
</dbReference>
<accession>I3CD69</accession>
<protein>
    <submittedName>
        <fullName evidence="4">Putative nucleoside-diphosphate sugar epimerase</fullName>
    </submittedName>
</protein>
<gene>
    <name evidence="4" type="ORF">BegalDRAFT_0650</name>
</gene>
<evidence type="ECO:0000313" key="5">
    <source>
        <dbReference type="Proteomes" id="UP000005744"/>
    </source>
</evidence>
<dbReference type="InterPro" id="IPR051203">
    <property type="entry name" value="Polysaccharide_Synthase-Rel"/>
</dbReference>
<feature type="transmembrane region" description="Helical" evidence="2">
    <location>
        <begin position="104"/>
        <end position="122"/>
    </location>
</feature>
<evidence type="ECO:0000256" key="1">
    <source>
        <dbReference type="ARBA" id="ARBA00007430"/>
    </source>
</evidence>
<dbReference type="CDD" id="cd05237">
    <property type="entry name" value="UDP_invert_4-6DH_SDR_e"/>
    <property type="match status" value="1"/>
</dbReference>
<feature type="transmembrane region" description="Helical" evidence="2">
    <location>
        <begin position="77"/>
        <end position="98"/>
    </location>
</feature>
<dbReference type="AlphaFoldDB" id="I3CD69"/>
<dbReference type="InterPro" id="IPR003869">
    <property type="entry name" value="Polysac_CapD-like"/>
</dbReference>
<organism evidence="4 5">
    <name type="scientific">Beggiatoa alba B18LD</name>
    <dbReference type="NCBI Taxonomy" id="395493"/>
    <lineage>
        <taxon>Bacteria</taxon>
        <taxon>Pseudomonadati</taxon>
        <taxon>Pseudomonadota</taxon>
        <taxon>Gammaproteobacteria</taxon>
        <taxon>Thiotrichales</taxon>
        <taxon>Thiotrichaceae</taxon>
        <taxon>Beggiatoa</taxon>
    </lineage>
</organism>
<keyword evidence="2" id="KW-1133">Transmembrane helix</keyword>
<sequence length="624" mass="69824">MKTFPPLIRLPVLLHDSCMVALAWTLALILRYDFPLPDETEAVFLQVLPIVVTLQSLTLWYFGVYKGIWQFSSLPDLLTILRAVTVGTILVILALVLFNRLEGIPRLALFFYPIMLIILLGLPRLLTRLWYEHSFLFLFPAKQLNGKPIEPQRLLVLGAGTSGEMLVRDMRRSHTCGYIPVGFLDDRQRLHGGRVQGLPVLGGIEDVCELVKSYSIDIIVIAMPSATDSQMQRVVEHCERAGVPFRTLPKIQELNNQSVNLNNLREVSIDDLLGREKVQLDWQLIQSGIADKVVMVSGGGGSIGAELCRQIARLKPQALVIFEQCEFNLYKIDLQLRHEFPQLTLHICLGDIVDKVAVQDAFQRYQPQVVFHAAAYKHVPMLQCQTRAAIRNNLLGTKQLAEMAVKYHCPIFVLISTDKAVNPTNIMGATKRAAEIFCQGLNACSNTHFITVRFGNVLGSAGSVVPLFKAQIAKGGPVTVTHPDISRYFMTIPEACQLILQAGTMGKGGEIFVLDMGKPIKISYLAEQMIRLSGHRPNHDIPIIYTGLRAGEKLHEELFYAEEKLNPTPHPKILLAAQRPIEWIQLQDALIELQTACEQANDTQLQYILNTIVPELQLHPTHAP</sequence>
<feature type="transmembrane region" description="Helical" evidence="2">
    <location>
        <begin position="12"/>
        <end position="32"/>
    </location>
</feature>
<dbReference type="STRING" id="395493.BegalDRAFT_0650"/>